<dbReference type="RefSeq" id="XP_031566451.1">
    <property type="nucleotide sequence ID" value="XM_031710591.1"/>
</dbReference>
<organism evidence="8 9">
    <name type="scientific">Actinia tenebrosa</name>
    <name type="common">Australian red waratah sea anemone</name>
    <dbReference type="NCBI Taxonomy" id="6105"/>
    <lineage>
        <taxon>Eukaryota</taxon>
        <taxon>Metazoa</taxon>
        <taxon>Cnidaria</taxon>
        <taxon>Anthozoa</taxon>
        <taxon>Hexacorallia</taxon>
        <taxon>Actiniaria</taxon>
        <taxon>Actiniidae</taxon>
        <taxon>Actinia</taxon>
    </lineage>
</organism>
<dbReference type="GO" id="GO:0005667">
    <property type="term" value="C:transcription regulator complex"/>
    <property type="evidence" value="ECO:0007669"/>
    <property type="project" value="TreeGrafter"/>
</dbReference>
<feature type="compositionally biased region" description="Polar residues" evidence="6">
    <location>
        <begin position="150"/>
        <end position="161"/>
    </location>
</feature>
<feature type="compositionally biased region" description="Polar residues" evidence="6">
    <location>
        <begin position="125"/>
        <end position="141"/>
    </location>
</feature>
<feature type="compositionally biased region" description="Basic and acidic residues" evidence="6">
    <location>
        <begin position="622"/>
        <end position="640"/>
    </location>
</feature>
<keyword evidence="3" id="KW-0238">DNA-binding</keyword>
<keyword evidence="5" id="KW-0539">Nucleus</keyword>
<dbReference type="SMART" id="SM00353">
    <property type="entry name" value="HLH"/>
    <property type="match status" value="1"/>
</dbReference>
<evidence type="ECO:0000313" key="9">
    <source>
        <dbReference type="RefSeq" id="XP_031566451.1"/>
    </source>
</evidence>
<protein>
    <submittedName>
        <fullName evidence="9">Transcription factor 12-like isoform X1</fullName>
    </submittedName>
</protein>
<dbReference type="GO" id="GO:0000978">
    <property type="term" value="F:RNA polymerase II cis-regulatory region sequence-specific DNA binding"/>
    <property type="evidence" value="ECO:0007669"/>
    <property type="project" value="TreeGrafter"/>
</dbReference>
<feature type="region of interest" description="Disordered" evidence="6">
    <location>
        <begin position="30"/>
        <end position="54"/>
    </location>
</feature>
<proteinExistence type="predicted"/>
<dbReference type="PROSITE" id="PS50888">
    <property type="entry name" value="BHLH"/>
    <property type="match status" value="1"/>
</dbReference>
<evidence type="ECO:0000259" key="7">
    <source>
        <dbReference type="PROSITE" id="PS50888"/>
    </source>
</evidence>
<dbReference type="SUPFAM" id="SSF47459">
    <property type="entry name" value="HLH, helix-loop-helix DNA-binding domain"/>
    <property type="match status" value="1"/>
</dbReference>
<feature type="region of interest" description="Disordered" evidence="6">
    <location>
        <begin position="473"/>
        <end position="553"/>
    </location>
</feature>
<dbReference type="InterPro" id="IPR011598">
    <property type="entry name" value="bHLH_dom"/>
</dbReference>
<feature type="region of interest" description="Disordered" evidence="6">
    <location>
        <begin position="105"/>
        <end position="180"/>
    </location>
</feature>
<sequence>MNTLGGDKELSDLLDFSAMFAPPGSLGGKSAGTLAESSLSGSLHRTGGLDESSTWQANVSGYDRGYHNESNHGIYGSIDDVDSEFLARKTSFSNYLSSNSLASLGKSKDPYSSSYSPGYRDPGLGSTQGSGSDVTLSSSDWRSSRKYKPNKNNGSISSVYSPGTEDMMSHPADSISQAHYSPKGGIYGDPAYYIDHGSPDPWGHSGQLGNSSTSYSTSAGTYATSYGMTTREGLKDVHVMPALAKAPLHHQRSYMSHSEAMDRLSGLPPMSSFRQSGSIHGQSSPYLHAVSPPLNGSDPMGHASRAPTSGSQTGDALGKALASIYSTDNGTTYSSNPSTPVGSPPPLASVSERPPSAGSGASGHSSGWGRSNQPTSPPYESQLHPLREARSTANPIELQNMQQYIQPKQSRIEERLDDAIHVLRNHAEANVPLREMYASVASAGMSVATTSVSAAGYSTGDNMHSSHLDQLNNNHSAMDEDPNSMTSPGTISNRALSSQMSPATSDISETRYGNKTDGSVSESIKNEDKIDSLDKDGGSLMGEDGDKGDDFIEGDTDRVVREQERRYANNARESLFEGDVATIKHRRFANNARERMRVRDINEAFKELGRMCQMHLQNSKPQTKEKERPSQPKPRREPSTKEWSLYDASSGSNIPQTKLVILHQAVSVITSLESQVRERNLNPKAACLKRREEEKVEEESPEKRAVPGVDKPFDNNAVRGRGGRRGRRSSRDSLEF</sequence>
<comment type="subcellular location">
    <subcellularLocation>
        <location evidence="1">Nucleus</location>
    </subcellularLocation>
</comment>
<keyword evidence="2" id="KW-0805">Transcription regulation</keyword>
<dbReference type="InParanoid" id="A0A6P8IHX4"/>
<dbReference type="Gene3D" id="4.10.280.10">
    <property type="entry name" value="Helix-loop-helix DNA-binding domain"/>
    <property type="match status" value="2"/>
</dbReference>
<dbReference type="Pfam" id="PF00010">
    <property type="entry name" value="HLH"/>
    <property type="match status" value="1"/>
</dbReference>
<feature type="compositionally biased region" description="Low complexity" evidence="6">
    <location>
        <begin position="351"/>
        <end position="371"/>
    </location>
</feature>
<name>A0A6P8IHX4_ACTTE</name>
<dbReference type="FunCoup" id="A0A6P8IHX4">
    <property type="interactions" value="4203"/>
</dbReference>
<dbReference type="KEGG" id="aten:116301520"/>
<feature type="compositionally biased region" description="Polar residues" evidence="6">
    <location>
        <begin position="328"/>
        <end position="341"/>
    </location>
</feature>
<dbReference type="GO" id="GO:0000981">
    <property type="term" value="F:DNA-binding transcription factor activity, RNA polymerase II-specific"/>
    <property type="evidence" value="ECO:0007669"/>
    <property type="project" value="TreeGrafter"/>
</dbReference>
<dbReference type="GO" id="GO:0046983">
    <property type="term" value="F:protein dimerization activity"/>
    <property type="evidence" value="ECO:0007669"/>
    <property type="project" value="InterPro"/>
</dbReference>
<feature type="compositionally biased region" description="Basic and acidic residues" evidence="6">
    <location>
        <begin position="544"/>
        <end position="553"/>
    </location>
</feature>
<keyword evidence="4" id="KW-0804">Transcription</keyword>
<evidence type="ECO:0000256" key="4">
    <source>
        <dbReference type="ARBA" id="ARBA00023163"/>
    </source>
</evidence>
<evidence type="ECO:0000256" key="6">
    <source>
        <dbReference type="SAM" id="MobiDB-lite"/>
    </source>
</evidence>
<gene>
    <name evidence="9" type="primary">LOC116301520</name>
</gene>
<dbReference type="OrthoDB" id="10034090at2759"/>
<reference evidence="9" key="1">
    <citation type="submission" date="2025-08" db="UniProtKB">
        <authorList>
            <consortium name="RefSeq"/>
        </authorList>
    </citation>
    <scope>IDENTIFICATION</scope>
    <source>
        <tissue evidence="9">Tentacle</tissue>
    </source>
</reference>
<feature type="region of interest" description="Disordered" evidence="6">
    <location>
        <begin position="689"/>
        <end position="736"/>
    </location>
</feature>
<evidence type="ECO:0000313" key="8">
    <source>
        <dbReference type="Proteomes" id="UP000515163"/>
    </source>
</evidence>
<evidence type="ECO:0000256" key="5">
    <source>
        <dbReference type="ARBA" id="ARBA00023242"/>
    </source>
</evidence>
<dbReference type="InterPro" id="IPR036638">
    <property type="entry name" value="HLH_DNA-bd_sf"/>
</dbReference>
<feature type="region of interest" description="Disordered" evidence="6">
    <location>
        <begin position="328"/>
        <end position="382"/>
    </location>
</feature>
<feature type="region of interest" description="Disordered" evidence="6">
    <location>
        <begin position="615"/>
        <end position="649"/>
    </location>
</feature>
<feature type="compositionally biased region" description="Low complexity" evidence="6">
    <location>
        <begin position="105"/>
        <end position="123"/>
    </location>
</feature>
<dbReference type="PANTHER" id="PTHR11793:SF13">
    <property type="entry name" value="PROTEIN DAUGHTERLESS"/>
    <property type="match status" value="1"/>
</dbReference>
<accession>A0A6P8IHX4</accession>
<evidence type="ECO:0000256" key="3">
    <source>
        <dbReference type="ARBA" id="ARBA00023125"/>
    </source>
</evidence>
<dbReference type="InterPro" id="IPR051098">
    <property type="entry name" value="NeuroDiff_E-box_TFs"/>
</dbReference>
<dbReference type="GeneID" id="116301520"/>
<feature type="region of interest" description="Disordered" evidence="6">
    <location>
        <begin position="256"/>
        <end position="315"/>
    </location>
</feature>
<dbReference type="Proteomes" id="UP000515163">
    <property type="component" value="Unplaced"/>
</dbReference>
<dbReference type="AlphaFoldDB" id="A0A6P8IHX4"/>
<dbReference type="GO" id="GO:0000785">
    <property type="term" value="C:chromatin"/>
    <property type="evidence" value="ECO:0007669"/>
    <property type="project" value="TreeGrafter"/>
</dbReference>
<feature type="compositionally biased region" description="Polar residues" evidence="6">
    <location>
        <begin position="483"/>
        <end position="507"/>
    </location>
</feature>
<evidence type="ECO:0000256" key="2">
    <source>
        <dbReference type="ARBA" id="ARBA00023015"/>
    </source>
</evidence>
<feature type="compositionally biased region" description="Basic and acidic residues" evidence="6">
    <location>
        <begin position="524"/>
        <end position="537"/>
    </location>
</feature>
<keyword evidence="8" id="KW-1185">Reference proteome</keyword>
<feature type="domain" description="BHLH" evidence="7">
    <location>
        <begin position="585"/>
        <end position="672"/>
    </location>
</feature>
<dbReference type="PANTHER" id="PTHR11793">
    <property type="entry name" value="BASIC HELIX-LOOP-HELIX TRANSCRIPTION FACTOR"/>
    <property type="match status" value="1"/>
</dbReference>
<dbReference type="GO" id="GO:0005634">
    <property type="term" value="C:nucleus"/>
    <property type="evidence" value="ECO:0007669"/>
    <property type="project" value="UniProtKB-SubCell"/>
</dbReference>
<feature type="compositionally biased region" description="Polar residues" evidence="6">
    <location>
        <begin position="272"/>
        <end position="285"/>
    </location>
</feature>
<evidence type="ECO:0000256" key="1">
    <source>
        <dbReference type="ARBA" id="ARBA00004123"/>
    </source>
</evidence>